<dbReference type="InterPro" id="IPR000571">
    <property type="entry name" value="Znf_CCCH"/>
</dbReference>
<comment type="function">
    <text evidence="6">Required for the export of mRNAs containing poly(A) tails from the nucleus into the cytoplasm.</text>
</comment>
<accession>A0A1D1VE08</accession>
<feature type="compositionally biased region" description="Polar residues" evidence="10">
    <location>
        <begin position="102"/>
        <end position="111"/>
    </location>
</feature>
<evidence type="ECO:0000256" key="3">
    <source>
        <dbReference type="ARBA" id="ARBA00022771"/>
    </source>
</evidence>
<evidence type="ECO:0000256" key="1">
    <source>
        <dbReference type="ARBA" id="ARBA00004335"/>
    </source>
</evidence>
<evidence type="ECO:0000256" key="8">
    <source>
        <dbReference type="ARBA" id="ARBA00042384"/>
    </source>
</evidence>
<dbReference type="InterPro" id="IPR041367">
    <property type="entry name" value="Znf-CCCH_4"/>
</dbReference>
<feature type="region of interest" description="Disordered" evidence="10">
    <location>
        <begin position="26"/>
        <end position="118"/>
    </location>
</feature>
<evidence type="ECO:0000256" key="9">
    <source>
        <dbReference type="PROSITE-ProRule" id="PRU00723"/>
    </source>
</evidence>
<feature type="domain" description="C3H1-type" evidence="11">
    <location>
        <begin position="1"/>
        <end position="25"/>
    </location>
</feature>
<evidence type="ECO:0000256" key="7">
    <source>
        <dbReference type="ARBA" id="ARBA00039886"/>
    </source>
</evidence>
<dbReference type="PANTHER" id="PTHR46527">
    <property type="entry name" value="NUCLEOPORIN-LIKE PROTEIN 2"/>
    <property type="match status" value="1"/>
</dbReference>
<dbReference type="InterPro" id="IPR051767">
    <property type="entry name" value="Nucleoporin_NUP42"/>
</dbReference>
<keyword evidence="2 9" id="KW-0479">Metal-binding</keyword>
<keyword evidence="3 9" id="KW-0863">Zinc-finger</keyword>
<evidence type="ECO:0000256" key="2">
    <source>
        <dbReference type="ARBA" id="ARBA00022723"/>
    </source>
</evidence>
<proteinExistence type="predicted"/>
<dbReference type="PANTHER" id="PTHR46527:SF1">
    <property type="entry name" value="NUCLEOPORIN NUP42"/>
    <property type="match status" value="1"/>
</dbReference>
<dbReference type="SMART" id="SM00356">
    <property type="entry name" value="ZnF_C3H1"/>
    <property type="match status" value="1"/>
</dbReference>
<name>A0A1D1VE08_RAMVA</name>
<dbReference type="GO" id="GO:0031965">
    <property type="term" value="C:nuclear membrane"/>
    <property type="evidence" value="ECO:0007669"/>
    <property type="project" value="UniProtKB-SubCell"/>
</dbReference>
<evidence type="ECO:0000313" key="12">
    <source>
        <dbReference type="EMBL" id="GAU96748.1"/>
    </source>
</evidence>
<keyword evidence="13" id="KW-1185">Reference proteome</keyword>
<dbReference type="GO" id="GO:0008270">
    <property type="term" value="F:zinc ion binding"/>
    <property type="evidence" value="ECO:0007669"/>
    <property type="project" value="UniProtKB-KW"/>
</dbReference>
<feature type="compositionally biased region" description="Polar residues" evidence="10">
    <location>
        <begin position="57"/>
        <end position="76"/>
    </location>
</feature>
<reference evidence="12 13" key="1">
    <citation type="journal article" date="2016" name="Nat. Commun.">
        <title>Extremotolerant tardigrade genome and improved radiotolerance of human cultured cells by tardigrade-unique protein.</title>
        <authorList>
            <person name="Hashimoto T."/>
            <person name="Horikawa D.D."/>
            <person name="Saito Y."/>
            <person name="Kuwahara H."/>
            <person name="Kozuka-Hata H."/>
            <person name="Shin-I T."/>
            <person name="Minakuchi Y."/>
            <person name="Ohishi K."/>
            <person name="Motoyama A."/>
            <person name="Aizu T."/>
            <person name="Enomoto A."/>
            <person name="Kondo K."/>
            <person name="Tanaka S."/>
            <person name="Hara Y."/>
            <person name="Koshikawa S."/>
            <person name="Sagara H."/>
            <person name="Miura T."/>
            <person name="Yokobori S."/>
            <person name="Miyagawa K."/>
            <person name="Suzuki Y."/>
            <person name="Kubo T."/>
            <person name="Oyama M."/>
            <person name="Kohara Y."/>
            <person name="Fujiyama A."/>
            <person name="Arakawa K."/>
            <person name="Katayama T."/>
            <person name="Toyoda A."/>
            <person name="Kunieda T."/>
        </authorList>
    </citation>
    <scope>NUCLEOTIDE SEQUENCE [LARGE SCALE GENOMIC DNA]</scope>
    <source>
        <strain evidence="12 13">YOKOZUNA-1</strain>
    </source>
</reference>
<dbReference type="SUPFAM" id="SSF90229">
    <property type="entry name" value="CCCH zinc finger"/>
    <property type="match status" value="1"/>
</dbReference>
<dbReference type="Gene3D" id="4.10.1000.10">
    <property type="entry name" value="Zinc finger, CCCH-type"/>
    <property type="match status" value="1"/>
</dbReference>
<evidence type="ECO:0000256" key="10">
    <source>
        <dbReference type="SAM" id="MobiDB-lite"/>
    </source>
</evidence>
<dbReference type="STRING" id="947166.A0A1D1VE08"/>
<feature type="zinc finger region" description="C3H1-type" evidence="9">
    <location>
        <begin position="1"/>
        <end position="25"/>
    </location>
</feature>
<keyword evidence="4 9" id="KW-0862">Zinc</keyword>
<evidence type="ECO:0000256" key="4">
    <source>
        <dbReference type="ARBA" id="ARBA00022833"/>
    </source>
</evidence>
<comment type="caution">
    <text evidence="12">The sequence shown here is derived from an EMBL/GenBank/DDBJ whole genome shotgun (WGS) entry which is preliminary data.</text>
</comment>
<evidence type="ECO:0000256" key="6">
    <source>
        <dbReference type="ARBA" id="ARBA00037262"/>
    </source>
</evidence>
<dbReference type="PROSITE" id="PS50103">
    <property type="entry name" value="ZF_C3H1"/>
    <property type="match status" value="1"/>
</dbReference>
<protein>
    <recommendedName>
        <fullName evidence="7">Nucleoporin NUP42</fullName>
    </recommendedName>
    <alternativeName>
        <fullName evidence="8">Nucleoporin-like protein 2</fullName>
    </alternativeName>
</protein>
<comment type="subcellular location">
    <subcellularLocation>
        <location evidence="1">Nucleus membrane</location>
        <topology evidence="1">Peripheral membrane protein</topology>
        <orientation evidence="1">Cytoplasmic side</orientation>
    </subcellularLocation>
</comment>
<organism evidence="12 13">
    <name type="scientific">Ramazzottius varieornatus</name>
    <name type="common">Water bear</name>
    <name type="synonym">Tardigrade</name>
    <dbReference type="NCBI Taxonomy" id="947166"/>
    <lineage>
        <taxon>Eukaryota</taxon>
        <taxon>Metazoa</taxon>
        <taxon>Ecdysozoa</taxon>
        <taxon>Tardigrada</taxon>
        <taxon>Eutardigrada</taxon>
        <taxon>Parachela</taxon>
        <taxon>Hypsibioidea</taxon>
        <taxon>Ramazzottiidae</taxon>
        <taxon>Ramazzottius</taxon>
    </lineage>
</organism>
<evidence type="ECO:0000259" key="11">
    <source>
        <dbReference type="PROSITE" id="PS50103"/>
    </source>
</evidence>
<sequence length="325" mass="36111">MVVCKYFMQGRCQFGDNCRYEHPANESYDDEDDGYSQYSNGSRYSEGSRGGYRPHGYQNQQRFSGPGRGQSSQWQSYGPRGGNPRYENPASHFNSGHDRFSSPFSSTQGPSNAAYPPPVTETSILEDIRVDITNMWSQTATGAFQQGKIWPFTVYTYNVPDGSIMTDPLFDFPEFSPEELRLQAYQVAKDPTAAQTYISEVNALRNACRLKCSEIVNAASAGNPNTMGAKTILTEVRTKAEQHKARIRQEELGRVGTSPFQSAESAQTGWSFGVQTPNGQPSAKPTSQGVYSDTDMLTTEDFLQFASPEFTYGKVPHKPPPRNLC</sequence>
<gene>
    <name evidence="12" type="primary">RvY_08146</name>
    <name evidence="12" type="synonym">RvY_08146.1</name>
    <name evidence="12" type="ORF">RvY_08146-1</name>
</gene>
<dbReference type="Pfam" id="PF18044">
    <property type="entry name" value="zf-CCCH_4"/>
    <property type="match status" value="1"/>
</dbReference>
<feature type="region of interest" description="Disordered" evidence="10">
    <location>
        <begin position="266"/>
        <end position="290"/>
    </location>
</feature>
<evidence type="ECO:0000256" key="5">
    <source>
        <dbReference type="ARBA" id="ARBA00023242"/>
    </source>
</evidence>
<feature type="compositionally biased region" description="Low complexity" evidence="10">
    <location>
        <begin position="38"/>
        <end position="47"/>
    </location>
</feature>
<evidence type="ECO:0000313" key="13">
    <source>
        <dbReference type="Proteomes" id="UP000186922"/>
    </source>
</evidence>
<dbReference type="EMBL" id="BDGG01000003">
    <property type="protein sequence ID" value="GAU96748.1"/>
    <property type="molecule type" value="Genomic_DNA"/>
</dbReference>
<dbReference type="AlphaFoldDB" id="A0A1D1VE08"/>
<dbReference type="Proteomes" id="UP000186922">
    <property type="component" value="Unassembled WGS sequence"/>
</dbReference>
<dbReference type="OrthoDB" id="20729at2759"/>
<keyword evidence="5" id="KW-0539">Nucleus</keyword>
<dbReference type="InterPro" id="IPR036855">
    <property type="entry name" value="Znf_CCCH_sf"/>
</dbReference>